<feature type="domain" description="Hemocyanin middle" evidence="6">
    <location>
        <begin position="155"/>
        <end position="419"/>
    </location>
</feature>
<evidence type="ECO:0000259" key="7">
    <source>
        <dbReference type="Pfam" id="PF03722"/>
    </source>
</evidence>
<sequence length="854" mass="97245">MAVTPEIQQQFMYLFERVGDPLYFGPRGAVGNLISYNLPPELCPETQHASTIRKQSFANLQMREIRVDRPTTLPNLSGIGTACPKSAIYNYFNPNHRRATQELRQIMLQQPDLRGLLSMACVCRDSEMINPKVWITAFASCLLTRPDTRGFRMPAIWEVMPDMFFSSFCLKESIRQGSVPQQDRAVVVIEGSFTGRNNNVENRLAYFREDLGINAHHWHWHLIYTLDAPRGQRDRKGELFFMMHREMLARYEAERLANNLTLTKPLKLDEGVIKEGYFPKLTDSNSGQLWGNRQQNSKLSDVNRLDDSNLPQGFRVITLEMMRRFRGRILEAIDSGMVITPTGRVPLTIDMLGDIIESSSLNPNPQYYGDLHNMGHVIISATHDPEFKHSENLGVMSDTSTAMRDVVFYRWHKYIDDIFDRFKQNLNPYNPTGGEFPLAWEGIQVESAQLQTKGVQPNVFSTFRMRSNVDLSRGMDFLRIQNNLGPVFVRVVHLNHDPYTFTISVRNNTNAPRTGTVRIFMAPRLNEHNEQFPMVQQRRLFFQLDKFTTQLSPGVNGITRRSSESSVTIPWEQTFRDLERSVQTPAANEQTFCGCGWPEHMVIPRGTATGQLYDVVVFITDGNEDRVEQPATSQPARSNNCRHKNNYSWWDAVSYCGVLDQRYPDRKPMGYPFDRNPYTTVNSNNPNGPQIPVPNLETYVSRVPNMRALQVRVVYNQERVEMRNDGVPTGMREVNGDPYMNSAGRTACSPQGNPPRPAPGSTPTGGGTRPSTMEMTPARPSPPREPIQSGSSPVPNRVPPPTTQNPRPGWSRQYQHQHRGEQRGHSPSPSPIGWTHIPSPERPSSPNWGWGWRG</sequence>
<dbReference type="GO" id="GO:0046872">
    <property type="term" value="F:metal ion binding"/>
    <property type="evidence" value="ECO:0007669"/>
    <property type="project" value="UniProtKB-KW"/>
</dbReference>
<evidence type="ECO:0000256" key="3">
    <source>
        <dbReference type="ARBA" id="ARBA00022723"/>
    </source>
</evidence>
<reference evidence="9 10" key="1">
    <citation type="submission" date="2015-12" db="EMBL/GenBank/DDBJ databases">
        <title>The genome of Folsomia candida.</title>
        <authorList>
            <person name="Faddeeva A."/>
            <person name="Derks M.F."/>
            <person name="Anvar Y."/>
            <person name="Smit S."/>
            <person name="Van Straalen N."/>
            <person name="Roelofs D."/>
        </authorList>
    </citation>
    <scope>NUCLEOTIDE SEQUENCE [LARGE SCALE GENOMIC DNA]</scope>
    <source>
        <strain evidence="9 10">VU population</strain>
        <tissue evidence="9">Whole body</tissue>
    </source>
</reference>
<evidence type="ECO:0000259" key="8">
    <source>
        <dbReference type="Pfam" id="PF03723"/>
    </source>
</evidence>
<dbReference type="Gene3D" id="2.60.40.1520">
    <property type="entry name" value="Hemocyanin, C-terminal domain"/>
    <property type="match status" value="1"/>
</dbReference>
<gene>
    <name evidence="9" type="ORF">Fcan01_12843</name>
</gene>
<dbReference type="InterPro" id="IPR014756">
    <property type="entry name" value="Ig_E-set"/>
</dbReference>
<proteinExistence type="inferred from homology"/>
<dbReference type="SUPFAM" id="SSF81296">
    <property type="entry name" value="E set domains"/>
    <property type="match status" value="1"/>
</dbReference>
<dbReference type="OMA" id="HDPEYRY"/>
<evidence type="ECO:0000256" key="2">
    <source>
        <dbReference type="ARBA" id="ARBA00009928"/>
    </source>
</evidence>
<dbReference type="Proteomes" id="UP000198287">
    <property type="component" value="Unassembled WGS sequence"/>
</dbReference>
<keyword evidence="10" id="KW-1185">Reference proteome</keyword>
<dbReference type="STRING" id="158441.A0A226E4D3"/>
<name>A0A226E4D3_FOLCA</name>
<evidence type="ECO:0000313" key="10">
    <source>
        <dbReference type="Proteomes" id="UP000198287"/>
    </source>
</evidence>
<feature type="domain" description="Hemocyanin C-terminal" evidence="8">
    <location>
        <begin position="440"/>
        <end position="680"/>
    </location>
</feature>
<keyword evidence="3" id="KW-0479">Metal-binding</keyword>
<evidence type="ECO:0000256" key="1">
    <source>
        <dbReference type="ARBA" id="ARBA00001973"/>
    </source>
</evidence>
<dbReference type="Gene3D" id="1.10.1280.10">
    <property type="entry name" value="Di-copper center containing domain from catechol oxidase"/>
    <property type="match status" value="1"/>
</dbReference>
<dbReference type="InterPro" id="IPR036697">
    <property type="entry name" value="Hemocyanin_N_sf"/>
</dbReference>
<dbReference type="InterPro" id="IPR000896">
    <property type="entry name" value="Hemocyanin/hexamerin_mid_dom"/>
</dbReference>
<dbReference type="EMBL" id="LNIX01000007">
    <property type="protein sequence ID" value="OXA52289.1"/>
    <property type="molecule type" value="Genomic_DNA"/>
</dbReference>
<evidence type="ECO:0000256" key="4">
    <source>
        <dbReference type="ARBA" id="ARBA00023008"/>
    </source>
</evidence>
<accession>A0A226E4D3</accession>
<dbReference type="GO" id="GO:0006582">
    <property type="term" value="P:melanin metabolic process"/>
    <property type="evidence" value="ECO:0007669"/>
    <property type="project" value="UniProtKB-ARBA"/>
</dbReference>
<keyword evidence="4" id="KW-0186">Copper</keyword>
<dbReference type="InterPro" id="IPR005204">
    <property type="entry name" value="Hemocyanin_N"/>
</dbReference>
<evidence type="ECO:0000259" key="6">
    <source>
        <dbReference type="Pfam" id="PF00372"/>
    </source>
</evidence>
<evidence type="ECO:0000256" key="5">
    <source>
        <dbReference type="SAM" id="MobiDB-lite"/>
    </source>
</evidence>
<dbReference type="OrthoDB" id="8119704at2759"/>
<dbReference type="Pfam" id="PF00372">
    <property type="entry name" value="Hemocyanin_M"/>
    <property type="match status" value="1"/>
</dbReference>
<dbReference type="InterPro" id="IPR037020">
    <property type="entry name" value="Hemocyanin_C_sf"/>
</dbReference>
<feature type="region of interest" description="Disordered" evidence="5">
    <location>
        <begin position="724"/>
        <end position="854"/>
    </location>
</feature>
<dbReference type="PANTHER" id="PTHR11511">
    <property type="entry name" value="LARVAL STORAGE PROTEIN/PHENOLOXIDASE"/>
    <property type="match status" value="1"/>
</dbReference>
<dbReference type="SUPFAM" id="SSF48056">
    <property type="entry name" value="Di-copper centre-containing domain"/>
    <property type="match status" value="1"/>
</dbReference>
<protein>
    <submittedName>
        <fullName evidence="9">Phenoloxidase 3</fullName>
    </submittedName>
</protein>
<dbReference type="PANTHER" id="PTHR11511:SF4">
    <property type="entry name" value="PHENOLOXIDASE 2-RELATED"/>
    <property type="match status" value="1"/>
</dbReference>
<feature type="domain" description="Hemocyanin N-terminal" evidence="7">
    <location>
        <begin position="78"/>
        <end position="150"/>
    </location>
</feature>
<evidence type="ECO:0000313" key="9">
    <source>
        <dbReference type="EMBL" id="OXA52289.1"/>
    </source>
</evidence>
<comment type="caution">
    <text evidence="9">The sequence shown here is derived from an EMBL/GenBank/DDBJ whole genome shotgun (WGS) entry which is preliminary data.</text>
</comment>
<comment type="cofactor">
    <cofactor evidence="1">
        <name>Cu(2+)</name>
        <dbReference type="ChEBI" id="CHEBI:29036"/>
    </cofactor>
</comment>
<dbReference type="InterPro" id="IPR013788">
    <property type="entry name" value="Hemocyanin/hexamerin"/>
</dbReference>
<dbReference type="PRINTS" id="PR00187">
    <property type="entry name" value="HAEMOCYANIN"/>
</dbReference>
<dbReference type="Pfam" id="PF03723">
    <property type="entry name" value="Hemocyanin_C"/>
    <property type="match status" value="1"/>
</dbReference>
<organism evidence="9 10">
    <name type="scientific">Folsomia candida</name>
    <name type="common">Springtail</name>
    <dbReference type="NCBI Taxonomy" id="158441"/>
    <lineage>
        <taxon>Eukaryota</taxon>
        <taxon>Metazoa</taxon>
        <taxon>Ecdysozoa</taxon>
        <taxon>Arthropoda</taxon>
        <taxon>Hexapoda</taxon>
        <taxon>Collembola</taxon>
        <taxon>Entomobryomorpha</taxon>
        <taxon>Isotomoidea</taxon>
        <taxon>Isotomidae</taxon>
        <taxon>Proisotominae</taxon>
        <taxon>Folsomia</taxon>
    </lineage>
</organism>
<dbReference type="Gene3D" id="1.20.1370.10">
    <property type="entry name" value="Hemocyanin, N-terminal domain"/>
    <property type="match status" value="1"/>
</dbReference>
<dbReference type="GO" id="GO:0004503">
    <property type="term" value="F:tyrosinase activity"/>
    <property type="evidence" value="ECO:0007669"/>
    <property type="project" value="UniProtKB-ARBA"/>
</dbReference>
<dbReference type="AlphaFoldDB" id="A0A226E4D3"/>
<dbReference type="InterPro" id="IPR008922">
    <property type="entry name" value="Di-copper_centre_dom_sf"/>
</dbReference>
<dbReference type="InterPro" id="IPR005203">
    <property type="entry name" value="Hemocyanin_C"/>
</dbReference>
<comment type="similarity">
    <text evidence="2">Belongs to the tyrosinase family.</text>
</comment>
<dbReference type="SUPFAM" id="SSF48050">
    <property type="entry name" value="Hemocyanin, N-terminal domain"/>
    <property type="match status" value="1"/>
</dbReference>
<dbReference type="Pfam" id="PF03722">
    <property type="entry name" value="Hemocyanin_N"/>
    <property type="match status" value="1"/>
</dbReference>